<keyword evidence="5" id="KW-0378">Hydrolase</keyword>
<dbReference type="GO" id="GO:0016757">
    <property type="term" value="F:glycosyltransferase activity"/>
    <property type="evidence" value="ECO:0007669"/>
    <property type="project" value="UniProtKB-KW"/>
</dbReference>
<dbReference type="GO" id="GO:0071555">
    <property type="term" value="P:cell wall organization"/>
    <property type="evidence" value="ECO:0007669"/>
    <property type="project" value="UniProtKB-UniRule"/>
</dbReference>
<dbReference type="SUPFAM" id="SSF141523">
    <property type="entry name" value="L,D-transpeptidase catalytic domain-like"/>
    <property type="match status" value="1"/>
</dbReference>
<dbReference type="EMBL" id="DSRU01000048">
    <property type="protein sequence ID" value="HFM96881.1"/>
    <property type="molecule type" value="Genomic_DNA"/>
</dbReference>
<dbReference type="CDD" id="cd16913">
    <property type="entry name" value="YkuD_like"/>
    <property type="match status" value="1"/>
</dbReference>
<dbReference type="Gene3D" id="2.40.440.10">
    <property type="entry name" value="L,D-transpeptidase catalytic domain-like"/>
    <property type="match status" value="1"/>
</dbReference>
<evidence type="ECO:0000259" key="11">
    <source>
        <dbReference type="PROSITE" id="PS52029"/>
    </source>
</evidence>
<evidence type="ECO:0000313" key="12">
    <source>
        <dbReference type="EMBL" id="HFM96881.1"/>
    </source>
</evidence>
<feature type="transmembrane region" description="Helical" evidence="10">
    <location>
        <begin position="12"/>
        <end position="31"/>
    </location>
</feature>
<feature type="active site" description="Nucleophile" evidence="9">
    <location>
        <position position="196"/>
    </location>
</feature>
<dbReference type="InterPro" id="IPR005490">
    <property type="entry name" value="LD_TPept_cat_dom"/>
</dbReference>
<dbReference type="PANTHER" id="PTHR30582:SF24">
    <property type="entry name" value="L,D-TRANSPEPTIDASE ERFK_SRFK-RELATED"/>
    <property type="match status" value="1"/>
</dbReference>
<accession>A0A7C3PMU1</accession>
<dbReference type="GO" id="GO:0018104">
    <property type="term" value="P:peptidoglycan-protein cross-linking"/>
    <property type="evidence" value="ECO:0007669"/>
    <property type="project" value="TreeGrafter"/>
</dbReference>
<keyword evidence="3" id="KW-0328">Glycosyltransferase</keyword>
<feature type="active site" description="Proton donor/acceptor" evidence="9">
    <location>
        <position position="180"/>
    </location>
</feature>
<dbReference type="Pfam" id="PF03734">
    <property type="entry name" value="YkuD"/>
    <property type="match status" value="1"/>
</dbReference>
<evidence type="ECO:0000256" key="5">
    <source>
        <dbReference type="ARBA" id="ARBA00022801"/>
    </source>
</evidence>
<comment type="caution">
    <text evidence="12">The sequence shown here is derived from an EMBL/GenBank/DDBJ whole genome shotgun (WGS) entry which is preliminary data.</text>
</comment>
<comment type="pathway">
    <text evidence="1 9">Cell wall biogenesis; peptidoglycan biosynthesis.</text>
</comment>
<evidence type="ECO:0000256" key="8">
    <source>
        <dbReference type="ARBA" id="ARBA00023316"/>
    </source>
</evidence>
<sequence length="221" mass="24391">MPFSVKDETAARTIMFLCGGTASIMLLSYWYGVSSQPIRTVDSTQPEQTATLAASRPTPKTQAGFLGWLTSFGRSEQVPKSGEAVASSLPAVSPLRLVVDLSDRTVYVYRNEAKMAQYPLAVGQSGWETPLGEFKVNRMKRNPVWRHPITGEVIPSGDRNPLGRHWIGFTSNAGFEIGFHGTYREDLIGQAVSHGCLRMRNKDVEALYQQTKIGTPVTVRQ</sequence>
<evidence type="ECO:0000256" key="9">
    <source>
        <dbReference type="PROSITE-ProRule" id="PRU01373"/>
    </source>
</evidence>
<dbReference type="GO" id="GO:0071972">
    <property type="term" value="F:peptidoglycan L,D-transpeptidase activity"/>
    <property type="evidence" value="ECO:0007669"/>
    <property type="project" value="TreeGrafter"/>
</dbReference>
<evidence type="ECO:0000256" key="4">
    <source>
        <dbReference type="ARBA" id="ARBA00022679"/>
    </source>
</evidence>
<evidence type="ECO:0000256" key="2">
    <source>
        <dbReference type="ARBA" id="ARBA00005992"/>
    </source>
</evidence>
<reference evidence="12" key="1">
    <citation type="journal article" date="2020" name="mSystems">
        <title>Genome- and Community-Level Interaction Insights into Carbon Utilization and Element Cycling Functions of Hydrothermarchaeota in Hydrothermal Sediment.</title>
        <authorList>
            <person name="Zhou Z."/>
            <person name="Liu Y."/>
            <person name="Xu W."/>
            <person name="Pan J."/>
            <person name="Luo Z.H."/>
            <person name="Li M."/>
        </authorList>
    </citation>
    <scope>NUCLEOTIDE SEQUENCE [LARGE SCALE GENOMIC DNA]</scope>
    <source>
        <strain evidence="12">SpSt-418</strain>
    </source>
</reference>
<dbReference type="InterPro" id="IPR050979">
    <property type="entry name" value="LD-transpeptidase"/>
</dbReference>
<name>A0A7C3PMU1_9CYAN</name>
<dbReference type="GO" id="GO:0008360">
    <property type="term" value="P:regulation of cell shape"/>
    <property type="evidence" value="ECO:0007669"/>
    <property type="project" value="UniProtKB-UniRule"/>
</dbReference>
<dbReference type="PROSITE" id="PS52029">
    <property type="entry name" value="LD_TPASE"/>
    <property type="match status" value="1"/>
</dbReference>
<keyword evidence="4" id="KW-0808">Transferase</keyword>
<dbReference type="UniPathway" id="UPA00219"/>
<dbReference type="PANTHER" id="PTHR30582">
    <property type="entry name" value="L,D-TRANSPEPTIDASE"/>
    <property type="match status" value="1"/>
</dbReference>
<dbReference type="GO" id="GO:0005576">
    <property type="term" value="C:extracellular region"/>
    <property type="evidence" value="ECO:0007669"/>
    <property type="project" value="TreeGrafter"/>
</dbReference>
<gene>
    <name evidence="12" type="ORF">ENR64_03775</name>
</gene>
<evidence type="ECO:0000256" key="10">
    <source>
        <dbReference type="SAM" id="Phobius"/>
    </source>
</evidence>
<evidence type="ECO:0000256" key="1">
    <source>
        <dbReference type="ARBA" id="ARBA00004752"/>
    </source>
</evidence>
<keyword evidence="10" id="KW-0472">Membrane</keyword>
<keyword evidence="8 9" id="KW-0961">Cell wall biogenesis/degradation</keyword>
<dbReference type="InterPro" id="IPR038063">
    <property type="entry name" value="Transpep_catalytic_dom"/>
</dbReference>
<keyword evidence="6 9" id="KW-0133">Cell shape</keyword>
<protein>
    <submittedName>
        <fullName evidence="12">L,D-transpeptidase</fullName>
    </submittedName>
</protein>
<keyword evidence="10" id="KW-1133">Transmembrane helix</keyword>
<evidence type="ECO:0000256" key="7">
    <source>
        <dbReference type="ARBA" id="ARBA00022984"/>
    </source>
</evidence>
<feature type="domain" description="L,D-TPase catalytic" evidence="11">
    <location>
        <begin position="95"/>
        <end position="220"/>
    </location>
</feature>
<comment type="similarity">
    <text evidence="2">Belongs to the YkuD family.</text>
</comment>
<keyword evidence="10" id="KW-0812">Transmembrane</keyword>
<dbReference type="AlphaFoldDB" id="A0A7C3PMU1"/>
<evidence type="ECO:0000256" key="6">
    <source>
        <dbReference type="ARBA" id="ARBA00022960"/>
    </source>
</evidence>
<keyword evidence="7 9" id="KW-0573">Peptidoglycan synthesis</keyword>
<proteinExistence type="inferred from homology"/>
<evidence type="ECO:0000256" key="3">
    <source>
        <dbReference type="ARBA" id="ARBA00022676"/>
    </source>
</evidence>
<organism evidence="12">
    <name type="scientific">Oscillatoriales cyanobacterium SpSt-418</name>
    <dbReference type="NCBI Taxonomy" id="2282169"/>
    <lineage>
        <taxon>Bacteria</taxon>
        <taxon>Bacillati</taxon>
        <taxon>Cyanobacteriota</taxon>
        <taxon>Cyanophyceae</taxon>
        <taxon>Oscillatoriophycideae</taxon>
        <taxon>Oscillatoriales</taxon>
    </lineage>
</organism>